<feature type="compositionally biased region" description="Polar residues" evidence="11">
    <location>
        <begin position="193"/>
        <end position="213"/>
    </location>
</feature>
<dbReference type="AlphaFoldDB" id="A0A914PD41"/>
<dbReference type="Proteomes" id="UP000887578">
    <property type="component" value="Unplaced"/>
</dbReference>
<name>A0A914PD41_9BILA</name>
<keyword evidence="5" id="KW-0833">Ubl conjugation pathway</keyword>
<organism evidence="13 14">
    <name type="scientific">Panagrolaimus davidi</name>
    <dbReference type="NCBI Taxonomy" id="227884"/>
    <lineage>
        <taxon>Eukaryota</taxon>
        <taxon>Metazoa</taxon>
        <taxon>Ecdysozoa</taxon>
        <taxon>Nematoda</taxon>
        <taxon>Chromadorea</taxon>
        <taxon>Rhabditida</taxon>
        <taxon>Tylenchina</taxon>
        <taxon>Panagrolaimomorpha</taxon>
        <taxon>Panagrolaimoidea</taxon>
        <taxon>Panagrolaimidae</taxon>
        <taxon>Panagrolaimus</taxon>
    </lineage>
</organism>
<dbReference type="EC" id="3.4.19.12" evidence="3"/>
<keyword evidence="6" id="KW-0378">Hydrolase</keyword>
<dbReference type="PANTHER" id="PTHR14159">
    <property type="entry name" value="ATAXIN-3-RELATED"/>
    <property type="match status" value="1"/>
</dbReference>
<dbReference type="InterPro" id="IPR006155">
    <property type="entry name" value="Josephin"/>
</dbReference>
<dbReference type="InterPro" id="IPR033865">
    <property type="entry name" value="Ataxin-3"/>
</dbReference>
<keyword evidence="7" id="KW-0788">Thiol protease</keyword>
<dbReference type="SMART" id="SM01246">
    <property type="entry name" value="Josephin"/>
    <property type="match status" value="1"/>
</dbReference>
<dbReference type="GO" id="GO:0006508">
    <property type="term" value="P:proteolysis"/>
    <property type="evidence" value="ECO:0007669"/>
    <property type="project" value="UniProtKB-KW"/>
</dbReference>
<dbReference type="PRINTS" id="PR01233">
    <property type="entry name" value="JOSEPHIN"/>
</dbReference>
<keyword evidence="10" id="KW-0539">Nucleus</keyword>
<dbReference type="GO" id="GO:0005634">
    <property type="term" value="C:nucleus"/>
    <property type="evidence" value="ECO:0007669"/>
    <property type="project" value="UniProtKB-SubCell"/>
</dbReference>
<feature type="compositionally biased region" description="Polar residues" evidence="11">
    <location>
        <begin position="270"/>
        <end position="281"/>
    </location>
</feature>
<dbReference type="GO" id="GO:0016579">
    <property type="term" value="P:protein deubiquitination"/>
    <property type="evidence" value="ECO:0007669"/>
    <property type="project" value="InterPro"/>
</dbReference>
<evidence type="ECO:0000256" key="10">
    <source>
        <dbReference type="ARBA" id="ARBA00023242"/>
    </source>
</evidence>
<evidence type="ECO:0000259" key="12">
    <source>
        <dbReference type="SMART" id="SM01246"/>
    </source>
</evidence>
<evidence type="ECO:0000256" key="7">
    <source>
        <dbReference type="ARBA" id="ARBA00022807"/>
    </source>
</evidence>
<feature type="domain" description="Josephin" evidence="12">
    <location>
        <begin position="1"/>
        <end position="131"/>
    </location>
</feature>
<dbReference type="GO" id="GO:0004843">
    <property type="term" value="F:cysteine-type deubiquitinase activity"/>
    <property type="evidence" value="ECO:0007669"/>
    <property type="project" value="UniProtKB-EC"/>
</dbReference>
<protein>
    <recommendedName>
        <fullName evidence="3">ubiquitinyl hydrolase 1</fullName>
        <ecNumber evidence="3">3.4.19.12</ecNumber>
    </recommendedName>
</protein>
<evidence type="ECO:0000313" key="14">
    <source>
        <dbReference type="WBParaSite" id="PDA_v2.g12689.t1"/>
    </source>
</evidence>
<comment type="subcellular location">
    <subcellularLocation>
        <location evidence="2">Nucleus</location>
    </subcellularLocation>
</comment>
<feature type="compositionally biased region" description="Basic and acidic residues" evidence="11">
    <location>
        <begin position="238"/>
        <end position="249"/>
    </location>
</feature>
<evidence type="ECO:0000256" key="2">
    <source>
        <dbReference type="ARBA" id="ARBA00004123"/>
    </source>
</evidence>
<comment type="catalytic activity">
    <reaction evidence="1">
        <text>Thiol-dependent hydrolysis of ester, thioester, amide, peptide and isopeptide bonds formed by the C-terminal Gly of ubiquitin (a 76-residue protein attached to proteins as an intracellular targeting signal).</text>
        <dbReference type="EC" id="3.4.19.12"/>
    </reaction>
</comment>
<sequence length="814" mass="95011">MQQSMFNVDSMTDAANTIAINLAGAENEPLYEHFDDQGNYSLEVLELALEPHGCHLEQLNKPKYLDRYDNPQLSQAYLLNPGNHWFSIRRFNDIWILFDSQRDGARRIDNIQKYFRRMKEHGTTIYVVTGNLPDANVSETELLQLKVAKLPEQLSRQSKKPIPDSKKNVANIEQRYIRISDSDSDDYVKPSSFKKQTPSKTSNAETPTESTTKQRPRRPRIPLQNSSDSITIDSDSDSNVKKGSAEKSKTGKTRSTTKKQPEPTKPTKKNYQNAKPKITSQKEPDEELIQEELNEEELNEEELNEEESIEEELNEEELNEEELNEEELNEEELTTDTTEEIFTQIIQTNPEIEKINQRKPRITKEELFEMMENDCSKKDFTPSISYFITFKNRTNNLQKMIEDISYYGFTDRTLKIRWGEHQTWEEGPLAKLSPEERENAIIVPIYEGHASTNKIIEAVLIILEDDMINVLKNVKKEPINCKPVENLINLYSKQRKNVVQILTTMIRESLEKKFPNADKTIMTDDKFKMFLQTFDNNFTTAAEKLLEALQFEHPWKEGQRPGHTYGVFKIFGDHSDISQTLLLYIGKTVNQLRVRRRQHTHDHKSAIYDDLNNNNNEIHFIQLIWINTNENKIEDFEAILLWVLFKTDLKKDFHLKNRVLERIKSKYFKRILLNNNNEFSSNLQTIKQGVVETFTNAIRRFHQTPLDYNDLEYVWAYCRNGCGARFASNRDEETHATVWCPSLTAEQREAAKKYSCRNGCGARFVIIQTEERHDVQWFTVFVKTEKIRSMEPELAGIERIKLANCDNNEKLADT</sequence>
<keyword evidence="13" id="KW-1185">Reference proteome</keyword>
<dbReference type="Gene3D" id="3.90.70.40">
    <property type="match status" value="1"/>
</dbReference>
<feature type="region of interest" description="Disordered" evidence="11">
    <location>
        <begin position="181"/>
        <end position="336"/>
    </location>
</feature>
<evidence type="ECO:0000256" key="1">
    <source>
        <dbReference type="ARBA" id="ARBA00000707"/>
    </source>
</evidence>
<evidence type="ECO:0000256" key="9">
    <source>
        <dbReference type="ARBA" id="ARBA00023163"/>
    </source>
</evidence>
<proteinExistence type="predicted"/>
<keyword evidence="9" id="KW-0804">Transcription</keyword>
<reference evidence="14" key="1">
    <citation type="submission" date="2022-11" db="UniProtKB">
        <authorList>
            <consortium name="WormBaseParasite"/>
        </authorList>
    </citation>
    <scope>IDENTIFICATION</scope>
</reference>
<evidence type="ECO:0000256" key="5">
    <source>
        <dbReference type="ARBA" id="ARBA00022786"/>
    </source>
</evidence>
<evidence type="ECO:0000256" key="11">
    <source>
        <dbReference type="SAM" id="MobiDB-lite"/>
    </source>
</evidence>
<evidence type="ECO:0000256" key="3">
    <source>
        <dbReference type="ARBA" id="ARBA00012759"/>
    </source>
</evidence>
<keyword evidence="4" id="KW-0645">Protease</keyword>
<keyword evidence="8" id="KW-0805">Transcription regulation</keyword>
<evidence type="ECO:0000256" key="8">
    <source>
        <dbReference type="ARBA" id="ARBA00023015"/>
    </source>
</evidence>
<evidence type="ECO:0000256" key="4">
    <source>
        <dbReference type="ARBA" id="ARBA00022670"/>
    </source>
</evidence>
<dbReference type="WBParaSite" id="PDA_v2.g12689.t1">
    <property type="protein sequence ID" value="PDA_v2.g12689.t1"/>
    <property type="gene ID" value="PDA_v2.g12689"/>
</dbReference>
<dbReference type="PANTHER" id="PTHR14159:SF0">
    <property type="entry name" value="ATAXIN-3-RELATED"/>
    <property type="match status" value="1"/>
</dbReference>
<feature type="compositionally biased region" description="Acidic residues" evidence="11">
    <location>
        <begin position="284"/>
        <end position="336"/>
    </location>
</feature>
<accession>A0A914PD41</accession>
<evidence type="ECO:0000256" key="6">
    <source>
        <dbReference type="ARBA" id="ARBA00022801"/>
    </source>
</evidence>
<dbReference type="Pfam" id="PF02099">
    <property type="entry name" value="Josephin"/>
    <property type="match status" value="1"/>
</dbReference>
<evidence type="ECO:0000313" key="13">
    <source>
        <dbReference type="Proteomes" id="UP000887578"/>
    </source>
</evidence>